<keyword evidence="2" id="KW-0472">Membrane</keyword>
<feature type="transmembrane region" description="Helical" evidence="2">
    <location>
        <begin position="167"/>
        <end position="186"/>
    </location>
</feature>
<proteinExistence type="predicted"/>
<evidence type="ECO:0000256" key="2">
    <source>
        <dbReference type="SAM" id="Phobius"/>
    </source>
</evidence>
<sequence>MDNISSNNRHFDIDLEKGGLSEELGSGGGLVFGPIRMNQLYSQPVDGGDQNCNASIKSEEGVISSNSSCVDGSENVKSKVVDRKGGEERSGEATANKQEREKPKAMSAKKPPRPPRPPRGLSLDSADQKLIRELHELAKLKRARIERMKALKKAKEAKAASWKSNSFATLLTVLFALVLLSQGISVKKIRIHSAANFQGSPISSGATEGSGVSVQQHTDTVPCTSNVNGPDYRSLRPMERLSGSETREQVRSTIGYGMAAEGVQ</sequence>
<dbReference type="EMBL" id="GISG01258593">
    <property type="protein sequence ID" value="MBA4673296.1"/>
    <property type="molecule type" value="Transcribed_RNA"/>
</dbReference>
<dbReference type="AlphaFoldDB" id="A0A7C9AR39"/>
<dbReference type="PANTHER" id="PTHR34188">
    <property type="entry name" value="OS01G0299500 PROTEIN"/>
    <property type="match status" value="1"/>
</dbReference>
<protein>
    <recommendedName>
        <fullName evidence="4">Transmembrane protein</fullName>
    </recommendedName>
</protein>
<reference evidence="3" key="1">
    <citation type="journal article" date="2013" name="J. Plant Res.">
        <title>Effect of fungi and light on seed germination of three Opuntia species from semiarid lands of central Mexico.</title>
        <authorList>
            <person name="Delgado-Sanchez P."/>
            <person name="Jimenez-Bremont J.F."/>
            <person name="Guerrero-Gonzalez Mde L."/>
            <person name="Flores J."/>
        </authorList>
    </citation>
    <scope>NUCLEOTIDE SEQUENCE</scope>
    <source>
        <tissue evidence="3">Cladode</tissue>
    </source>
</reference>
<keyword evidence="2" id="KW-1133">Transmembrane helix</keyword>
<feature type="region of interest" description="Disordered" evidence="1">
    <location>
        <begin position="40"/>
        <end position="126"/>
    </location>
</feature>
<feature type="compositionally biased region" description="Polar residues" evidence="1">
    <location>
        <begin position="201"/>
        <end position="228"/>
    </location>
</feature>
<name>A0A7C9AR39_OPUST</name>
<evidence type="ECO:0008006" key="4">
    <source>
        <dbReference type="Google" id="ProtNLM"/>
    </source>
</evidence>
<feature type="region of interest" description="Disordered" evidence="1">
    <location>
        <begin position="201"/>
        <end position="233"/>
    </location>
</feature>
<accession>A0A7C9AR39</accession>
<evidence type="ECO:0000313" key="3">
    <source>
        <dbReference type="EMBL" id="MBA4673296.1"/>
    </source>
</evidence>
<reference evidence="3" key="2">
    <citation type="submission" date="2020-07" db="EMBL/GenBank/DDBJ databases">
        <authorList>
            <person name="Vera ALvarez R."/>
            <person name="Arias-Moreno D.M."/>
            <person name="Jimenez-Jacinto V."/>
            <person name="Jimenez-Bremont J.F."/>
            <person name="Swaminathan K."/>
            <person name="Moose S.P."/>
            <person name="Guerrero-Gonzalez M.L."/>
            <person name="Marino-Ramirez L."/>
            <person name="Landsman D."/>
            <person name="Rodriguez-Kessler M."/>
            <person name="Delgado-Sanchez P."/>
        </authorList>
    </citation>
    <scope>NUCLEOTIDE SEQUENCE</scope>
    <source>
        <tissue evidence="3">Cladode</tissue>
    </source>
</reference>
<evidence type="ECO:0000256" key="1">
    <source>
        <dbReference type="SAM" id="MobiDB-lite"/>
    </source>
</evidence>
<keyword evidence="2" id="KW-0812">Transmembrane</keyword>
<organism evidence="3">
    <name type="scientific">Opuntia streptacantha</name>
    <name type="common">Prickly pear cactus</name>
    <name type="synonym">Opuntia cardona</name>
    <dbReference type="NCBI Taxonomy" id="393608"/>
    <lineage>
        <taxon>Eukaryota</taxon>
        <taxon>Viridiplantae</taxon>
        <taxon>Streptophyta</taxon>
        <taxon>Embryophyta</taxon>
        <taxon>Tracheophyta</taxon>
        <taxon>Spermatophyta</taxon>
        <taxon>Magnoliopsida</taxon>
        <taxon>eudicotyledons</taxon>
        <taxon>Gunneridae</taxon>
        <taxon>Pentapetalae</taxon>
        <taxon>Caryophyllales</taxon>
        <taxon>Cactineae</taxon>
        <taxon>Cactaceae</taxon>
        <taxon>Opuntioideae</taxon>
        <taxon>Opuntia</taxon>
    </lineage>
</organism>
<feature type="compositionally biased region" description="Basic and acidic residues" evidence="1">
    <location>
        <begin position="74"/>
        <end position="104"/>
    </location>
</feature>
<dbReference type="PANTHER" id="PTHR34188:SF5">
    <property type="entry name" value="OS05G0131900 PROTEIN"/>
    <property type="match status" value="1"/>
</dbReference>